<keyword evidence="1" id="KW-0472">Membrane</keyword>
<dbReference type="EMBL" id="RJJX01000010">
    <property type="protein sequence ID" value="RUT78192.1"/>
    <property type="molecule type" value="Genomic_DNA"/>
</dbReference>
<keyword evidence="1" id="KW-1133">Transmembrane helix</keyword>
<evidence type="ECO:0000313" key="3">
    <source>
        <dbReference type="Proteomes" id="UP000282985"/>
    </source>
</evidence>
<sequence>MNIKPILFAALRVVLYAIPVAISALIIKSDAGVIVDGMKFSESSSTEWMQEIYLLLTSMVFIAAGIVSKKHKAISYLMGGGALVALIREWDAYFDQIYHGAWLPFAVVILLITIVLVYKKRDQLLENLEDFFNTPAFGTFIAGFLCVFVFSRLFGTKKVWRAVFEVGQLEPMQRWVKNAVEEGSELFGYTLLFIAAIEFFVFVKRKVKNKIAE</sequence>
<accession>A0A434AUS7</accession>
<reference evidence="2 3" key="1">
    <citation type="submission" date="2018-11" db="EMBL/GenBank/DDBJ databases">
        <title>Parancylomarina longa gen. nov., sp. nov., isolated from sediments of southern Okinawa.</title>
        <authorList>
            <person name="Fu T."/>
        </authorList>
    </citation>
    <scope>NUCLEOTIDE SEQUENCE [LARGE SCALE GENOMIC DNA]</scope>
    <source>
        <strain evidence="2 3">T3-2 S1-C</strain>
    </source>
</reference>
<organism evidence="2 3">
    <name type="scientific">Ancylomarina longa</name>
    <dbReference type="NCBI Taxonomy" id="2487017"/>
    <lineage>
        <taxon>Bacteria</taxon>
        <taxon>Pseudomonadati</taxon>
        <taxon>Bacteroidota</taxon>
        <taxon>Bacteroidia</taxon>
        <taxon>Marinilabiliales</taxon>
        <taxon>Marinifilaceae</taxon>
        <taxon>Ancylomarina</taxon>
    </lineage>
</organism>
<proteinExistence type="predicted"/>
<evidence type="ECO:0000256" key="1">
    <source>
        <dbReference type="SAM" id="Phobius"/>
    </source>
</evidence>
<dbReference type="RefSeq" id="WP_127343638.1">
    <property type="nucleotide sequence ID" value="NZ_RJJX01000010.1"/>
</dbReference>
<name>A0A434AUS7_9BACT</name>
<dbReference type="OrthoDB" id="1425700at2"/>
<protein>
    <submittedName>
        <fullName evidence="2">Transporter</fullName>
    </submittedName>
</protein>
<gene>
    <name evidence="2" type="ORF">DLK05_08915</name>
</gene>
<feature type="transmembrane region" description="Helical" evidence="1">
    <location>
        <begin position="74"/>
        <end position="90"/>
    </location>
</feature>
<keyword evidence="1" id="KW-0812">Transmembrane</keyword>
<evidence type="ECO:0000313" key="2">
    <source>
        <dbReference type="EMBL" id="RUT78192.1"/>
    </source>
</evidence>
<dbReference type="AlphaFoldDB" id="A0A434AUS7"/>
<feature type="transmembrane region" description="Helical" evidence="1">
    <location>
        <begin position="48"/>
        <end position="67"/>
    </location>
</feature>
<dbReference type="Proteomes" id="UP000282985">
    <property type="component" value="Unassembled WGS sequence"/>
</dbReference>
<feature type="transmembrane region" description="Helical" evidence="1">
    <location>
        <begin position="96"/>
        <end position="118"/>
    </location>
</feature>
<keyword evidence="3" id="KW-1185">Reference proteome</keyword>
<comment type="caution">
    <text evidence="2">The sequence shown here is derived from an EMBL/GenBank/DDBJ whole genome shotgun (WGS) entry which is preliminary data.</text>
</comment>
<feature type="transmembrane region" description="Helical" evidence="1">
    <location>
        <begin position="130"/>
        <end position="150"/>
    </location>
</feature>
<feature type="transmembrane region" description="Helical" evidence="1">
    <location>
        <begin position="186"/>
        <end position="203"/>
    </location>
</feature>